<sequence>MKNNVRGSYDINFNGAHVDKLVAKFMEENEVEGLALSIVQAPYITRVANYGVASLGLGGEKLVSGSTIFPIGKISQGYMAIAVMQAYEEGLLDLEDSITKFFRGADQIFNTITVRNLLQHTSGLIDFTKLINYDPQKVYEKIDVLKMILGHQPMYPVNTKVTRNPSNFYLLALILDYVTKMAYEDYVTKNQFERLKLKNTFFAKNKSKKEIQEDVNSIQNHEKFKHDATFIDGFEFATSQDNQSYLDLNLRGYSDVYSTAYEVSFWDIALAGTILIKEEQNRKFIYNGFELNGQTYNASCGWQFTNSKGFMDIYDNASGFTTYLSRFTAREDLICVTILATKGNLHANELARQIAACYKTDVMIDANQDLFTTIESHLNAPQTYEKLRKLILSKKNTIFAEIDHQKNALSANMDLNYSKTVVFGNPVAGTHLMQVKPWMATMLPLSISVYEDQNKRVWISAENIAEFTVRFNLSEKQEVLKNIKSSVVEIINNAASVY</sequence>
<evidence type="ECO:0000259" key="1">
    <source>
        <dbReference type="Pfam" id="PF00144"/>
    </source>
</evidence>
<dbReference type="CDD" id="cd14797">
    <property type="entry name" value="DUF302"/>
    <property type="match status" value="1"/>
</dbReference>
<feature type="domain" description="DUF302" evidence="2">
    <location>
        <begin position="402"/>
        <end position="463"/>
    </location>
</feature>
<evidence type="ECO:0008006" key="5">
    <source>
        <dbReference type="Google" id="ProtNLM"/>
    </source>
</evidence>
<dbReference type="Gene3D" id="3.30.310.70">
    <property type="entry name" value="TT1751-like domain"/>
    <property type="match status" value="1"/>
</dbReference>
<proteinExistence type="predicted"/>
<dbReference type="KEGG" id="mamp:MAMA39_02380"/>
<dbReference type="RefSeq" id="WP_343251707.1">
    <property type="nucleotide sequence ID" value="NZ_HG937516.1"/>
</dbReference>
<gene>
    <name evidence="3" type="ORF">MAMA39_02380</name>
</gene>
<evidence type="ECO:0000259" key="2">
    <source>
        <dbReference type="Pfam" id="PF03625"/>
    </source>
</evidence>
<dbReference type="InterPro" id="IPR005180">
    <property type="entry name" value="DUF302"/>
</dbReference>
<dbReference type="PANTHER" id="PTHR46825:SF8">
    <property type="entry name" value="BETA-LACTAMASE-RELATED"/>
    <property type="match status" value="1"/>
</dbReference>
<dbReference type="EMBL" id="HG937516">
    <property type="protein sequence ID" value="CDN40362.1"/>
    <property type="molecule type" value="Genomic_DNA"/>
</dbReference>
<evidence type="ECO:0000313" key="3">
    <source>
        <dbReference type="EMBL" id="CDN40362.1"/>
    </source>
</evidence>
<name>A0A292III8_9MOLU</name>
<dbReference type="Proteomes" id="UP000261764">
    <property type="component" value="Chromosome I"/>
</dbReference>
<dbReference type="InterPro" id="IPR012338">
    <property type="entry name" value="Beta-lactam/transpept-like"/>
</dbReference>
<evidence type="ECO:0000313" key="4">
    <source>
        <dbReference type="Proteomes" id="UP000261764"/>
    </source>
</evidence>
<protein>
    <recommendedName>
        <fullName evidence="5">Beta-lactamase-related domain-containing protein</fullName>
    </recommendedName>
</protein>
<accession>A0A292III8</accession>
<reference evidence="3 4" key="1">
    <citation type="journal article" date="2015" name="Clin. Infect. Dis.">
        <title>Genomic Investigations unmask Mycoplasma amphoriforme, a new respiratory pathogen.</title>
        <authorList>
            <person name="Gillespie S.H."/>
            <person name="Ling C.L."/>
            <person name="Oravcova K."/>
            <person name="Pinheiro M."/>
            <person name="Wells L."/>
            <person name="Bryant J.M."/>
            <person name="McHugh T.D."/>
            <person name="Bebear C."/>
            <person name="Webster D."/>
            <person name="Harris S.R."/>
            <person name="Seth-Smith H.M."/>
            <person name="Thomson N.R."/>
        </authorList>
    </citation>
    <scope>NUCLEOTIDE SEQUENCE [LARGE SCALE GENOMIC DNA]</scope>
    <source>
        <strain evidence="3 4">A39</strain>
    </source>
</reference>
<keyword evidence="4" id="KW-1185">Reference proteome</keyword>
<feature type="domain" description="Beta-lactamase-related" evidence="1">
    <location>
        <begin position="18"/>
        <end position="345"/>
    </location>
</feature>
<dbReference type="SUPFAM" id="SSF56601">
    <property type="entry name" value="beta-lactamase/transpeptidase-like"/>
    <property type="match status" value="1"/>
</dbReference>
<dbReference type="AlphaFoldDB" id="A0A292III8"/>
<dbReference type="SUPFAM" id="SSF103247">
    <property type="entry name" value="TT1751-like"/>
    <property type="match status" value="1"/>
</dbReference>
<dbReference type="Pfam" id="PF03625">
    <property type="entry name" value="DUF302"/>
    <property type="match status" value="1"/>
</dbReference>
<dbReference type="Pfam" id="PF00144">
    <property type="entry name" value="Beta-lactamase"/>
    <property type="match status" value="1"/>
</dbReference>
<dbReference type="InterPro" id="IPR035923">
    <property type="entry name" value="TT1751-like_sf"/>
</dbReference>
<dbReference type="PANTHER" id="PTHR46825">
    <property type="entry name" value="D-ALANYL-D-ALANINE-CARBOXYPEPTIDASE/ENDOPEPTIDASE AMPH"/>
    <property type="match status" value="1"/>
</dbReference>
<dbReference type="Gene3D" id="3.40.710.10">
    <property type="entry name" value="DD-peptidase/beta-lactamase superfamily"/>
    <property type="match status" value="1"/>
</dbReference>
<dbReference type="InterPro" id="IPR001466">
    <property type="entry name" value="Beta-lactam-related"/>
</dbReference>
<dbReference type="InterPro" id="IPR050491">
    <property type="entry name" value="AmpC-like"/>
</dbReference>
<organism evidence="3 4">
    <name type="scientific">Mycoplasma amphoriforme A39</name>
    <dbReference type="NCBI Taxonomy" id="572419"/>
    <lineage>
        <taxon>Bacteria</taxon>
        <taxon>Bacillati</taxon>
        <taxon>Mycoplasmatota</taxon>
        <taxon>Mollicutes</taxon>
        <taxon>Mycoplasmataceae</taxon>
        <taxon>Mycoplasma</taxon>
    </lineage>
</organism>